<reference evidence="5" key="2">
    <citation type="submission" date="2025-08" db="UniProtKB">
        <authorList>
            <consortium name="RefSeq"/>
        </authorList>
    </citation>
    <scope>IDENTIFICATION</scope>
    <source>
        <tissue evidence="5">Leaf</tissue>
    </source>
</reference>
<accession>A0A6J0JGX4</accession>
<dbReference type="AlphaFoldDB" id="A0A6J0JGX4"/>
<dbReference type="PANTHER" id="PTHR32009">
    <property type="entry name" value="TMV RESISTANCE PROTEIN N-LIKE"/>
    <property type="match status" value="1"/>
</dbReference>
<protein>
    <submittedName>
        <fullName evidence="5">Protein PHLOEM PROTEIN 2-LIKE A6-like</fullName>
    </submittedName>
</protein>
<dbReference type="OrthoDB" id="10311641at2759"/>
<dbReference type="Proteomes" id="UP000504610">
    <property type="component" value="Chromosome 6"/>
</dbReference>
<dbReference type="SUPFAM" id="SSF52200">
    <property type="entry name" value="Toll/Interleukin receptor TIR domain"/>
    <property type="match status" value="1"/>
</dbReference>
<feature type="region of interest" description="Disordered" evidence="2">
    <location>
        <begin position="313"/>
        <end position="342"/>
    </location>
</feature>
<sequence>MDKKQQSPQYQVFLNFRGAQLRHNFIDHLVYAMKGRGINVFIDTDEQKGKDIKILLKRIEESRVALAIFSTKYTESSWCLDELAMINKRVDLGMLEVLPIFYKVSTESVKKLVGEFGDHFRRREWEYRCEQSKIYEWKKALECVSAKIGLTLDEKSSESNFIGLIITNVLELLEKVSSKEQTTKSQVKLKITQPREGVGLATGGKSSSYPTNVPSGKTSINPAWLGSGSSLSGGNSLGPSATVVSGFGSQSLQGPYSIMSHQGWTTGPSGFGSQQSLQPPMQGIYDMGQSAGSASATGNALAAQTNQLIGFGQRPQQPYSTVRSSLAPSGLQNNHNAQYGPGQLTYSSSTSYNGVPISKHAYVWNPLPGTTMTSTFHFPPMDFGSFDSDSD</sequence>
<dbReference type="GO" id="GO:0007165">
    <property type="term" value="P:signal transduction"/>
    <property type="evidence" value="ECO:0007669"/>
    <property type="project" value="InterPro"/>
</dbReference>
<dbReference type="RefSeq" id="XP_018434104.1">
    <property type="nucleotide sequence ID" value="XM_018578602.2"/>
</dbReference>
<evidence type="ECO:0000256" key="1">
    <source>
        <dbReference type="ARBA" id="ARBA00023027"/>
    </source>
</evidence>
<dbReference type="InterPro" id="IPR035897">
    <property type="entry name" value="Toll_tir_struct_dom_sf"/>
</dbReference>
<evidence type="ECO:0000313" key="4">
    <source>
        <dbReference type="Proteomes" id="UP000504610"/>
    </source>
</evidence>
<evidence type="ECO:0000259" key="3">
    <source>
        <dbReference type="PROSITE" id="PS50104"/>
    </source>
</evidence>
<dbReference type="InterPro" id="IPR000157">
    <property type="entry name" value="TIR_dom"/>
</dbReference>
<gene>
    <name evidence="5" type="primary">LOC108806472</name>
</gene>
<keyword evidence="4" id="KW-1185">Reference proteome</keyword>
<dbReference type="Pfam" id="PF01582">
    <property type="entry name" value="TIR"/>
    <property type="match status" value="1"/>
</dbReference>
<feature type="compositionally biased region" description="Polar residues" evidence="2">
    <location>
        <begin position="313"/>
        <end position="337"/>
    </location>
</feature>
<keyword evidence="1" id="KW-0520">NAD</keyword>
<name>A0A6J0JGX4_RAPSA</name>
<dbReference type="GeneID" id="108806472"/>
<dbReference type="FunFam" id="3.40.50.10140:FF:000007">
    <property type="entry name" value="Disease resistance protein (TIR-NBS-LRR class)"/>
    <property type="match status" value="1"/>
</dbReference>
<dbReference type="SMART" id="SM00255">
    <property type="entry name" value="TIR"/>
    <property type="match status" value="1"/>
</dbReference>
<dbReference type="PROSITE" id="PS50104">
    <property type="entry name" value="TIR"/>
    <property type="match status" value="1"/>
</dbReference>
<dbReference type="KEGG" id="rsz:108806472"/>
<dbReference type="Gene3D" id="3.40.50.10140">
    <property type="entry name" value="Toll/interleukin-1 receptor homology (TIR) domain"/>
    <property type="match status" value="1"/>
</dbReference>
<evidence type="ECO:0000313" key="5">
    <source>
        <dbReference type="RefSeq" id="XP_018434104.1"/>
    </source>
</evidence>
<feature type="domain" description="TIR" evidence="3">
    <location>
        <begin position="8"/>
        <end position="173"/>
    </location>
</feature>
<organism evidence="4 5">
    <name type="scientific">Raphanus sativus</name>
    <name type="common">Radish</name>
    <name type="synonym">Raphanus raphanistrum var. sativus</name>
    <dbReference type="NCBI Taxonomy" id="3726"/>
    <lineage>
        <taxon>Eukaryota</taxon>
        <taxon>Viridiplantae</taxon>
        <taxon>Streptophyta</taxon>
        <taxon>Embryophyta</taxon>
        <taxon>Tracheophyta</taxon>
        <taxon>Spermatophyta</taxon>
        <taxon>Magnoliopsida</taxon>
        <taxon>eudicotyledons</taxon>
        <taxon>Gunneridae</taxon>
        <taxon>Pentapetalae</taxon>
        <taxon>rosids</taxon>
        <taxon>malvids</taxon>
        <taxon>Brassicales</taxon>
        <taxon>Brassicaceae</taxon>
        <taxon>Brassiceae</taxon>
        <taxon>Raphanus</taxon>
    </lineage>
</organism>
<evidence type="ECO:0000256" key="2">
    <source>
        <dbReference type="SAM" id="MobiDB-lite"/>
    </source>
</evidence>
<reference evidence="4" key="1">
    <citation type="journal article" date="2019" name="Database">
        <title>The radish genome database (RadishGD): an integrated information resource for radish genomics.</title>
        <authorList>
            <person name="Yu H.J."/>
            <person name="Baek S."/>
            <person name="Lee Y.J."/>
            <person name="Cho A."/>
            <person name="Mun J.H."/>
        </authorList>
    </citation>
    <scope>NUCLEOTIDE SEQUENCE [LARGE SCALE GENOMIC DNA]</scope>
    <source>
        <strain evidence="4">cv. WK10039</strain>
    </source>
</reference>
<proteinExistence type="predicted"/>
<dbReference type="PANTHER" id="PTHR32009:SF95">
    <property type="entry name" value="TIR DOMAIN-CONTAINING PROTEIN"/>
    <property type="match status" value="1"/>
</dbReference>